<dbReference type="Proteomes" id="UP001162834">
    <property type="component" value="Chromosome"/>
</dbReference>
<evidence type="ECO:0000256" key="6">
    <source>
        <dbReference type="SAM" id="Phobius"/>
    </source>
</evidence>
<keyword evidence="5 6" id="KW-0472">Membrane</keyword>
<dbReference type="AlphaFoldDB" id="A0A9E6Y047"/>
<feature type="transmembrane region" description="Helical" evidence="6">
    <location>
        <begin position="219"/>
        <end position="241"/>
    </location>
</feature>
<evidence type="ECO:0000256" key="4">
    <source>
        <dbReference type="ARBA" id="ARBA00022989"/>
    </source>
</evidence>
<organism evidence="7 8">
    <name type="scientific">Capillimicrobium parvum</name>
    <dbReference type="NCBI Taxonomy" id="2884022"/>
    <lineage>
        <taxon>Bacteria</taxon>
        <taxon>Bacillati</taxon>
        <taxon>Actinomycetota</taxon>
        <taxon>Thermoleophilia</taxon>
        <taxon>Solirubrobacterales</taxon>
        <taxon>Capillimicrobiaceae</taxon>
        <taxon>Capillimicrobium</taxon>
    </lineage>
</organism>
<keyword evidence="4 6" id="KW-1133">Transmembrane helix</keyword>
<dbReference type="PANTHER" id="PTHR11101">
    <property type="entry name" value="PHOSPHATE TRANSPORTER"/>
    <property type="match status" value="1"/>
</dbReference>
<evidence type="ECO:0000313" key="7">
    <source>
        <dbReference type="EMBL" id="UGS36981.1"/>
    </source>
</evidence>
<dbReference type="GO" id="GO:0035435">
    <property type="term" value="P:phosphate ion transmembrane transport"/>
    <property type="evidence" value="ECO:0007669"/>
    <property type="project" value="TreeGrafter"/>
</dbReference>
<dbReference type="EMBL" id="CP087164">
    <property type="protein sequence ID" value="UGS36981.1"/>
    <property type="molecule type" value="Genomic_DNA"/>
</dbReference>
<evidence type="ECO:0000256" key="3">
    <source>
        <dbReference type="ARBA" id="ARBA00022692"/>
    </source>
</evidence>
<sequence>MGLELAIAFAIAFAVTNGFHDAANAIAALVATRGARPGPAIAFSAVFNMAGALLVGSAVADTIAGIVDVSPDDAVAVIGAGVLAATMWNVATWWLGLPSSSVHALVGGLVGAALVEGGTGAVHWGGLDGWRPVGVVGVLIALTVSPVIGLAAGAALVRANRRVLRSAASGVRVPVRRAQWAMAAALSFGHGANDAQKAMGVIAALLLATGHIDTLTVPLWVKVVCGAALTVGTAMGGWRIVRTIGRRIIRMARVDALATQTASAGVILAASVGGAPVSTTEVVASSVVGVGAGRRRWRHVHWQVVRSISVAWVTTLPAAAAAGALVFLVWEAVS</sequence>
<gene>
    <name evidence="7" type="ORF">DSM104329_03393</name>
</gene>
<dbReference type="GO" id="GO:0005315">
    <property type="term" value="F:phosphate transmembrane transporter activity"/>
    <property type="evidence" value="ECO:0007669"/>
    <property type="project" value="InterPro"/>
</dbReference>
<accession>A0A9E6Y047</accession>
<proteinExistence type="predicted"/>
<keyword evidence="2" id="KW-0813">Transport</keyword>
<dbReference type="GO" id="GO:0016020">
    <property type="term" value="C:membrane"/>
    <property type="evidence" value="ECO:0007669"/>
    <property type="project" value="UniProtKB-SubCell"/>
</dbReference>
<comment type="subcellular location">
    <subcellularLocation>
        <location evidence="1">Membrane</location>
        <topology evidence="1">Multi-pass membrane protein</topology>
    </subcellularLocation>
</comment>
<dbReference type="RefSeq" id="WP_259311045.1">
    <property type="nucleotide sequence ID" value="NZ_CP087164.1"/>
</dbReference>
<dbReference type="PANTHER" id="PTHR11101:SF80">
    <property type="entry name" value="PHOSPHATE TRANSPORTER"/>
    <property type="match status" value="1"/>
</dbReference>
<feature type="transmembrane region" description="Helical" evidence="6">
    <location>
        <begin position="304"/>
        <end position="330"/>
    </location>
</feature>
<evidence type="ECO:0008006" key="9">
    <source>
        <dbReference type="Google" id="ProtNLM"/>
    </source>
</evidence>
<dbReference type="Pfam" id="PF01384">
    <property type="entry name" value="PHO4"/>
    <property type="match status" value="1"/>
</dbReference>
<feature type="transmembrane region" description="Helical" evidence="6">
    <location>
        <begin position="74"/>
        <end position="95"/>
    </location>
</feature>
<feature type="transmembrane region" description="Helical" evidence="6">
    <location>
        <begin position="133"/>
        <end position="159"/>
    </location>
</feature>
<evidence type="ECO:0000256" key="2">
    <source>
        <dbReference type="ARBA" id="ARBA00022448"/>
    </source>
</evidence>
<evidence type="ECO:0000313" key="8">
    <source>
        <dbReference type="Proteomes" id="UP001162834"/>
    </source>
</evidence>
<feature type="transmembrane region" description="Helical" evidence="6">
    <location>
        <begin position="43"/>
        <end position="67"/>
    </location>
</feature>
<dbReference type="KEGG" id="sbae:DSM104329_03393"/>
<protein>
    <recommendedName>
        <fullName evidence="9">Inorganic phosphate transporter</fullName>
    </recommendedName>
</protein>
<evidence type="ECO:0000256" key="1">
    <source>
        <dbReference type="ARBA" id="ARBA00004141"/>
    </source>
</evidence>
<evidence type="ECO:0000256" key="5">
    <source>
        <dbReference type="ARBA" id="ARBA00023136"/>
    </source>
</evidence>
<reference evidence="7" key="1">
    <citation type="journal article" date="2022" name="Int. J. Syst. Evol. Microbiol.">
        <title>Pseudomonas aegrilactucae sp. nov. and Pseudomonas morbosilactucae sp. nov., pathogens causing bacterial rot of lettuce in Japan.</title>
        <authorList>
            <person name="Sawada H."/>
            <person name="Fujikawa T."/>
            <person name="Satou M."/>
        </authorList>
    </citation>
    <scope>NUCLEOTIDE SEQUENCE</scope>
    <source>
        <strain evidence="7">0166_1</strain>
    </source>
</reference>
<keyword evidence="8" id="KW-1185">Reference proteome</keyword>
<keyword evidence="3 6" id="KW-0812">Transmembrane</keyword>
<dbReference type="InterPro" id="IPR001204">
    <property type="entry name" value="Phos_transporter"/>
</dbReference>
<name>A0A9E6Y047_9ACTN</name>